<name>A0A8J8B677_9EURY</name>
<evidence type="ECO:0000256" key="4">
    <source>
        <dbReference type="ARBA" id="ARBA00022917"/>
    </source>
</evidence>
<dbReference type="SUPFAM" id="SSF53383">
    <property type="entry name" value="PLP-dependent transferases"/>
    <property type="match status" value="1"/>
</dbReference>
<evidence type="ECO:0000313" key="6">
    <source>
        <dbReference type="EMBL" id="MBR1369913.1"/>
    </source>
</evidence>
<dbReference type="AlphaFoldDB" id="A0A8J8B677"/>
<dbReference type="EC" id="2.5.1.73" evidence="5"/>
<evidence type="ECO:0000256" key="2">
    <source>
        <dbReference type="ARBA" id="ARBA00022679"/>
    </source>
</evidence>
<dbReference type="InterPro" id="IPR015422">
    <property type="entry name" value="PyrdxlP-dep_Trfase_small"/>
</dbReference>
<keyword evidence="4 5" id="KW-0648">Protein biosynthesis</keyword>
<evidence type="ECO:0000256" key="1">
    <source>
        <dbReference type="ARBA" id="ARBA00001933"/>
    </source>
</evidence>
<dbReference type="Gene3D" id="3.40.640.10">
    <property type="entry name" value="Type I PLP-dependent aspartate aminotransferase-like (Major domain)"/>
    <property type="match status" value="1"/>
</dbReference>
<dbReference type="Proteomes" id="UP000730161">
    <property type="component" value="Unassembled WGS sequence"/>
</dbReference>
<dbReference type="EMBL" id="JWHL01000024">
    <property type="protein sequence ID" value="MBR1369913.1"/>
    <property type="molecule type" value="Genomic_DNA"/>
</dbReference>
<gene>
    <name evidence="6" type="ORF">RJ53_10665</name>
</gene>
<dbReference type="InterPro" id="IPR015424">
    <property type="entry name" value="PyrdxlP-dep_Trfase"/>
</dbReference>
<feature type="binding site" evidence="5">
    <location>
        <begin position="213"/>
        <end position="215"/>
    </location>
    <ligand>
        <name>pyridoxal 5'-phosphate</name>
        <dbReference type="ChEBI" id="CHEBI:597326"/>
    </ligand>
</feature>
<dbReference type="InterPro" id="IPR015421">
    <property type="entry name" value="PyrdxlP-dep_Trfase_major"/>
</dbReference>
<comment type="similarity">
    <text evidence="5">Belongs to the SepCysS family.</text>
</comment>
<evidence type="ECO:0000313" key="7">
    <source>
        <dbReference type="Proteomes" id="UP000730161"/>
    </source>
</evidence>
<feature type="binding site" evidence="5">
    <location>
        <position position="190"/>
    </location>
    <ligand>
        <name>pyridoxal 5'-phosphate</name>
        <dbReference type="ChEBI" id="CHEBI:597326"/>
    </ligand>
</feature>
<comment type="catalytic activity">
    <reaction evidence="5">
        <text>O-phospho-L-seryl-tRNA(Cys) + hydrogen sulfide + H(+) = L-cysteinyl-tRNA(Cys) + phosphate</text>
        <dbReference type="Rhea" id="RHEA:25686"/>
        <dbReference type="Rhea" id="RHEA-COMP:9679"/>
        <dbReference type="Rhea" id="RHEA-COMP:9719"/>
        <dbReference type="ChEBI" id="CHEBI:15378"/>
        <dbReference type="ChEBI" id="CHEBI:29919"/>
        <dbReference type="ChEBI" id="CHEBI:43474"/>
        <dbReference type="ChEBI" id="CHEBI:78517"/>
        <dbReference type="ChEBI" id="CHEBI:78551"/>
        <dbReference type="EC" id="2.5.1.73"/>
    </reaction>
</comment>
<evidence type="ECO:0000256" key="5">
    <source>
        <dbReference type="HAMAP-Rule" id="MF_01675"/>
    </source>
</evidence>
<proteinExistence type="inferred from homology"/>
<dbReference type="Pfam" id="PF05889">
    <property type="entry name" value="SepSecS"/>
    <property type="match status" value="1"/>
</dbReference>
<dbReference type="OrthoDB" id="5817at2157"/>
<dbReference type="InterPro" id="IPR008829">
    <property type="entry name" value="SepSecS/SepCysS"/>
</dbReference>
<keyword evidence="2 5" id="KW-0808">Transferase</keyword>
<feature type="binding site" evidence="5">
    <location>
        <begin position="85"/>
        <end position="86"/>
    </location>
    <ligand>
        <name>pyridoxal 5'-phosphate</name>
        <dbReference type="ChEBI" id="CHEBI:597326"/>
    </ligand>
</feature>
<accession>A0A8J8B677</accession>
<dbReference type="InterPro" id="IPR013375">
    <property type="entry name" value="Sep_Cys-tRNA_synth_arc"/>
</dbReference>
<protein>
    <recommendedName>
        <fullName evidence="5">O-phospho-L-seryl-tRNA:Cys-tRNA synthase</fullName>
        <ecNumber evidence="5">2.5.1.73</ecNumber>
    </recommendedName>
    <alternativeName>
        <fullName evidence="5">Sep-tRNA:Cys-tRNA synthase</fullName>
        <shortName evidence="5">SepCysS</shortName>
    </alternativeName>
</protein>
<keyword evidence="3 5" id="KW-0663">Pyridoxal phosphate</keyword>
<dbReference type="RefSeq" id="WP_211531671.1">
    <property type="nucleotide sequence ID" value="NZ_JWHL01000024.1"/>
</dbReference>
<dbReference type="Gene3D" id="3.90.1150.10">
    <property type="entry name" value="Aspartate Aminotransferase, domain 1"/>
    <property type="match status" value="1"/>
</dbReference>
<feature type="modified residue" description="N6-(pyridoxal phosphate)lysine" evidence="5">
    <location>
        <position position="216"/>
    </location>
</feature>
<reference evidence="6" key="1">
    <citation type="submission" date="2014-12" db="EMBL/GenBank/DDBJ databases">
        <authorList>
            <person name="Huang H.-H."/>
            <person name="Chen S.-C."/>
            <person name="Lai M.-C."/>
        </authorList>
    </citation>
    <scope>NUCLEOTIDE SEQUENCE</scope>
    <source>
        <strain evidence="6">K1F9705b</strain>
    </source>
</reference>
<dbReference type="NCBIfam" id="NF006810">
    <property type="entry name" value="PRK09331.1"/>
    <property type="match status" value="1"/>
</dbReference>
<dbReference type="GO" id="GO:0043766">
    <property type="term" value="F:Sep-tRNA:Cys-tRNA synthase activity"/>
    <property type="evidence" value="ECO:0007669"/>
    <property type="project" value="UniProtKB-UniRule"/>
</dbReference>
<evidence type="ECO:0000256" key="3">
    <source>
        <dbReference type="ARBA" id="ARBA00022898"/>
    </source>
</evidence>
<comment type="caution">
    <text evidence="6">The sequence shown here is derived from an EMBL/GenBank/DDBJ whole genome shotgun (WGS) entry which is preliminary data.</text>
</comment>
<organism evidence="6 7">
    <name type="scientific">Methanocalculus chunghsingensis</name>
    <dbReference type="NCBI Taxonomy" id="156457"/>
    <lineage>
        <taxon>Archaea</taxon>
        <taxon>Methanobacteriati</taxon>
        <taxon>Methanobacteriota</taxon>
        <taxon>Stenosarchaea group</taxon>
        <taxon>Methanomicrobia</taxon>
        <taxon>Methanomicrobiales</taxon>
        <taxon>Methanocalculaceae</taxon>
        <taxon>Methanocalculus</taxon>
    </lineage>
</organism>
<comment type="subunit">
    <text evidence="5">Homodimer. Interacts with SepRS.</text>
</comment>
<comment type="function">
    <text evidence="5">Converts O-phospho-L-seryl-tRNA(Cys) (Sep-tRNA(Cys)) to L-cysteinyl-tRNA(Cys) (Cys-tRNA(Cys)).</text>
</comment>
<dbReference type="GO" id="GO:0006412">
    <property type="term" value="P:translation"/>
    <property type="evidence" value="ECO:0007669"/>
    <property type="project" value="UniProtKB-KW"/>
</dbReference>
<keyword evidence="7" id="KW-1185">Reference proteome</keyword>
<sequence length="393" mass="42738">MKCAGDIEVRQVDEMAINIDPIQVGGRLTADAMKAVIAYGDGYSVCDNCRKPFRLDYIKKPPIADFHAELASWLSMDACRLVPGARRGFQAVCQGLVSKGDPVILTALSHYTEFLGVESTGGLPREIQKNAENRITADAAAETIERVIREEGKTPSLLFVEGVDYQYGNHHEIKEISRVAHSYDIPVLYNGAYTVGILPVDGKALGVDFVIGSGHKSMAAPAPSGLVATTDEYAETIFATTAVKGDQTGRTFGIKEIAMMGCTLMGVTVMGMMASFPHVKERVLRWDEELAKSRIVTDALLSIEGTTILSEMPRRHTLTRIDTRASFDRVAATHKKRGFFLSSALSKMGITGVIPGATKIWKLNTYGMTMAQAEYTADAFREIATENGLSLSD</sequence>
<dbReference type="HAMAP" id="MF_01675">
    <property type="entry name" value="Sep_Cys_tRNA_synth"/>
    <property type="match status" value="1"/>
</dbReference>
<comment type="cofactor">
    <cofactor evidence="1 5">
        <name>pyridoxal 5'-phosphate</name>
        <dbReference type="ChEBI" id="CHEBI:597326"/>
    </cofactor>
</comment>